<dbReference type="InterPro" id="IPR003959">
    <property type="entry name" value="ATPase_AAA_core"/>
</dbReference>
<dbReference type="InterPro" id="IPR000433">
    <property type="entry name" value="Znf_ZZ"/>
</dbReference>
<dbReference type="PANTHER" id="PTHR11638">
    <property type="entry name" value="ATP-DEPENDENT CLP PROTEASE"/>
    <property type="match status" value="1"/>
</dbReference>
<feature type="domain" description="ZZ-type" evidence="10">
    <location>
        <begin position="663"/>
        <end position="710"/>
    </location>
</feature>
<gene>
    <name evidence="13" type="ORF">KC19_9G172400</name>
</gene>
<dbReference type="CDD" id="cd00009">
    <property type="entry name" value="AAA"/>
    <property type="match status" value="1"/>
</dbReference>
<keyword evidence="4" id="KW-0863">Zinc-finger</keyword>
<keyword evidence="7" id="KW-0143">Chaperone</keyword>
<dbReference type="InterPro" id="IPR027417">
    <property type="entry name" value="P-loop_NTPase"/>
</dbReference>
<keyword evidence="2" id="KW-0677">Repeat</keyword>
<keyword evidence="8" id="KW-0175">Coiled coil</keyword>
<keyword evidence="1" id="KW-0479">Metal-binding</keyword>
<evidence type="ECO:0000256" key="1">
    <source>
        <dbReference type="ARBA" id="ARBA00022723"/>
    </source>
</evidence>
<dbReference type="FunFam" id="1.10.8.60:FF:000017">
    <property type="entry name" value="ATP-dependent chaperone ClpB"/>
    <property type="match status" value="1"/>
</dbReference>
<dbReference type="Proteomes" id="UP000822688">
    <property type="component" value="Chromosome 9"/>
</dbReference>
<dbReference type="InterPro" id="IPR050130">
    <property type="entry name" value="ClpA_ClpB"/>
</dbReference>
<feature type="compositionally biased region" description="Basic and acidic residues" evidence="9">
    <location>
        <begin position="76"/>
        <end position="87"/>
    </location>
</feature>
<evidence type="ECO:0000256" key="9">
    <source>
        <dbReference type="SAM" id="MobiDB-lite"/>
    </source>
</evidence>
<reference evidence="13" key="1">
    <citation type="submission" date="2020-06" db="EMBL/GenBank/DDBJ databases">
        <title>WGS assembly of Ceratodon purpureus strain R40.</title>
        <authorList>
            <person name="Carey S.B."/>
            <person name="Jenkins J."/>
            <person name="Shu S."/>
            <person name="Lovell J.T."/>
            <person name="Sreedasyam A."/>
            <person name="Maumus F."/>
            <person name="Tiley G.P."/>
            <person name="Fernandez-Pozo N."/>
            <person name="Barry K."/>
            <person name="Chen C."/>
            <person name="Wang M."/>
            <person name="Lipzen A."/>
            <person name="Daum C."/>
            <person name="Saski C.A."/>
            <person name="Payton A.C."/>
            <person name="Mcbreen J.C."/>
            <person name="Conrad R.E."/>
            <person name="Kollar L.M."/>
            <person name="Olsson S."/>
            <person name="Huttunen S."/>
            <person name="Landis J.B."/>
            <person name="Wickett N.J."/>
            <person name="Johnson M.G."/>
            <person name="Rensing S.A."/>
            <person name="Grimwood J."/>
            <person name="Schmutz J."/>
            <person name="Mcdaniel S.F."/>
        </authorList>
    </citation>
    <scope>NUCLEOTIDE SEQUENCE</scope>
    <source>
        <strain evidence="13">R40</strain>
    </source>
</reference>
<feature type="domain" description="AAA+ ATPase" evidence="11">
    <location>
        <begin position="832"/>
        <end position="981"/>
    </location>
</feature>
<organism evidence="13 14">
    <name type="scientific">Ceratodon purpureus</name>
    <name type="common">Fire moss</name>
    <name type="synonym">Dicranum purpureum</name>
    <dbReference type="NCBI Taxonomy" id="3225"/>
    <lineage>
        <taxon>Eukaryota</taxon>
        <taxon>Viridiplantae</taxon>
        <taxon>Streptophyta</taxon>
        <taxon>Embryophyta</taxon>
        <taxon>Bryophyta</taxon>
        <taxon>Bryophytina</taxon>
        <taxon>Bryopsida</taxon>
        <taxon>Dicranidae</taxon>
        <taxon>Pseudoditrichales</taxon>
        <taxon>Ditrichaceae</taxon>
        <taxon>Ceratodon</taxon>
    </lineage>
</organism>
<keyword evidence="3" id="KW-0547">Nucleotide-binding</keyword>
<dbReference type="PROSITE" id="PS00871">
    <property type="entry name" value="CLPAB_2"/>
    <property type="match status" value="1"/>
</dbReference>
<dbReference type="SMART" id="SM00291">
    <property type="entry name" value="ZnF_ZZ"/>
    <property type="match status" value="2"/>
</dbReference>
<evidence type="ECO:0000256" key="5">
    <source>
        <dbReference type="ARBA" id="ARBA00022833"/>
    </source>
</evidence>
<dbReference type="SMART" id="SM01086">
    <property type="entry name" value="ClpB_D2-small"/>
    <property type="match status" value="1"/>
</dbReference>
<evidence type="ECO:0000256" key="4">
    <source>
        <dbReference type="ARBA" id="ARBA00022771"/>
    </source>
</evidence>
<accession>A0A8T0GV93</accession>
<evidence type="ECO:0000256" key="7">
    <source>
        <dbReference type="ARBA" id="ARBA00023186"/>
    </source>
</evidence>
<dbReference type="Pfam" id="PF17871">
    <property type="entry name" value="AAA_lid_9"/>
    <property type="match status" value="1"/>
</dbReference>
<dbReference type="GO" id="GO:0008270">
    <property type="term" value="F:zinc ion binding"/>
    <property type="evidence" value="ECO:0007669"/>
    <property type="project" value="UniProtKB-KW"/>
</dbReference>
<dbReference type="Gene3D" id="3.40.50.300">
    <property type="entry name" value="P-loop containing nucleotide triphosphate hydrolases"/>
    <property type="match status" value="3"/>
</dbReference>
<dbReference type="PANTHER" id="PTHR11638:SF18">
    <property type="entry name" value="HEAT SHOCK PROTEIN 104"/>
    <property type="match status" value="1"/>
</dbReference>
<evidence type="ECO:0000256" key="2">
    <source>
        <dbReference type="ARBA" id="ARBA00022737"/>
    </source>
</evidence>
<comment type="caution">
    <text evidence="13">The sequence shown here is derived from an EMBL/GenBank/DDBJ whole genome shotgun (WGS) entry which is preliminary data.</text>
</comment>
<dbReference type="SMART" id="SM00382">
    <property type="entry name" value="AAA"/>
    <property type="match status" value="2"/>
</dbReference>
<dbReference type="Pfam" id="PF07724">
    <property type="entry name" value="AAA_2"/>
    <property type="match status" value="1"/>
</dbReference>
<dbReference type="GO" id="GO:0005737">
    <property type="term" value="C:cytoplasm"/>
    <property type="evidence" value="ECO:0007669"/>
    <property type="project" value="TreeGrafter"/>
</dbReference>
<feature type="domain" description="AAA+ ATPase" evidence="11">
    <location>
        <begin position="309"/>
        <end position="455"/>
    </location>
</feature>
<evidence type="ECO:0000259" key="12">
    <source>
        <dbReference type="SMART" id="SM01086"/>
    </source>
</evidence>
<protein>
    <submittedName>
        <fullName evidence="13">Uncharacterized protein</fullName>
    </submittedName>
</protein>
<sequence>MDWPPRAGPLGPDPYPRPGAAGSLHSPESTREHGDYQTYLPPTNPPWALRSQHYGAVDAGTPYPNEQVPVYPPRSNRVDHPRSEHYPPELPPQSSTAESYTDLWIHQNSSSGFDPKPYPEWELQHKHAGSGGIAFGGASPASHPYPYLHSTGSYPPSSFSGDIPNSFASPYAFPASTTPSAPPPPLGFPPACAPGSNGAQPWCAPEVWPSAPNLAGGPGLSFGCKPTSAHPLLQSVEDDFVPYEVNGDEQSDVGEEVEASYDENFDYSHEALEKYGMNLTTRAQEGSLGPVIGRDLVVRQCIEILTRKSKCNPVLVGHPGVGKTAVVEGLAQRIVKGDVPEPLRNCKIISVDFQNVTADTKYSGQFEEKMKELLDEATKAKRKVILFLDELHRVIGAGKTENKVDTASEALKPALARGDFLCIGATTFDEYSKHVEQDQALSRRFQKVIVDPPSPEDAISILRGLKPSLESHHGISIADDALVEAVKLSERYIPDSFLPDKAIDLVDVAASKLKIGLISKPPILDEIDRAILELDMERLSVTAASGQSSQDRLRQILSDLDGLKLRQTNLNRKWKKEKALVTRIVSLKEKMTAVKTGTGSDANENDGAHEVHSYVTCDACHVCPIIGRRYTQKDEDVDLCTACYEVVLKGSEQLSSKLFYRVEPPRLTCDGCWVDPITTPSYYKNNQDRDNTLCQPCWRKVMRSQPSDSLNFYFEIHNNFEGSQPKRSNDSTVTTRLKDLEAQLETAEKEWREYQNSYKPLIQLEVTSIVIAEVLSSKTGIPVARMQASQMQLLLQLDVELHKRVIGQDEGCNAIARAIQRSRAGLSDPKRPIASLMFMGPTGVGKTELAKALATHLFNSENAMVRIDMSEYGDKSSISRLTGAAPGLVGYGDGGQLTTPVRRQPYSVVLFDEIEKADDDIFNIFLQILDDGRLTDSASRVVNFTNTVIIMTSNVGAESILEVSANPNAYTSKDEAYQAMKSQVMEAARAKYRPEFINRIDEFVVFQPLNPQQICEIVKLQLEGVSKRLLERLIKLRVSESAIQLLSTMGYDPRYGARPVKRVIQKSIEDPLAQGILRGQFTEGCTVMVDIEFTSVVPSQQPQQRLTFHKLLAA</sequence>
<dbReference type="InterPro" id="IPR001270">
    <property type="entry name" value="ClpA/B"/>
</dbReference>
<proteinExistence type="predicted"/>
<dbReference type="Pfam" id="PF00569">
    <property type="entry name" value="ZZ"/>
    <property type="match status" value="1"/>
</dbReference>
<evidence type="ECO:0000256" key="8">
    <source>
        <dbReference type="SAM" id="Coils"/>
    </source>
</evidence>
<keyword evidence="14" id="KW-1185">Reference proteome</keyword>
<dbReference type="InterPro" id="IPR019489">
    <property type="entry name" value="Clp_ATPase_C"/>
</dbReference>
<dbReference type="InterPro" id="IPR028299">
    <property type="entry name" value="ClpA/B_CS2"/>
</dbReference>
<dbReference type="AlphaFoldDB" id="A0A8T0GV93"/>
<dbReference type="CDD" id="cd19499">
    <property type="entry name" value="RecA-like_ClpB_Hsp104-like"/>
    <property type="match status" value="1"/>
</dbReference>
<feature type="domain" description="Clp ATPase C-terminal" evidence="12">
    <location>
        <begin position="1009"/>
        <end position="1093"/>
    </location>
</feature>
<evidence type="ECO:0000259" key="10">
    <source>
        <dbReference type="SMART" id="SM00291"/>
    </source>
</evidence>
<feature type="domain" description="ZZ-type" evidence="10">
    <location>
        <begin position="611"/>
        <end position="654"/>
    </location>
</feature>
<evidence type="ECO:0000256" key="3">
    <source>
        <dbReference type="ARBA" id="ARBA00022741"/>
    </source>
</evidence>
<dbReference type="GO" id="GO:0016887">
    <property type="term" value="F:ATP hydrolysis activity"/>
    <property type="evidence" value="ECO:0007669"/>
    <property type="project" value="InterPro"/>
</dbReference>
<dbReference type="SUPFAM" id="SSF57850">
    <property type="entry name" value="RING/U-box"/>
    <property type="match status" value="1"/>
</dbReference>
<evidence type="ECO:0000259" key="11">
    <source>
        <dbReference type="SMART" id="SM00382"/>
    </source>
</evidence>
<keyword evidence="6" id="KW-0067">ATP-binding</keyword>
<dbReference type="Gene3D" id="1.10.8.60">
    <property type="match status" value="1"/>
</dbReference>
<dbReference type="FunFam" id="3.40.50.300:FF:000025">
    <property type="entry name" value="ATP-dependent Clp protease subunit"/>
    <property type="match status" value="1"/>
</dbReference>
<dbReference type="InterPro" id="IPR003593">
    <property type="entry name" value="AAA+_ATPase"/>
</dbReference>
<dbReference type="PRINTS" id="PR00300">
    <property type="entry name" value="CLPPROTEASEA"/>
</dbReference>
<dbReference type="EMBL" id="CM026430">
    <property type="protein sequence ID" value="KAG0562803.1"/>
    <property type="molecule type" value="Genomic_DNA"/>
</dbReference>
<evidence type="ECO:0000313" key="14">
    <source>
        <dbReference type="Proteomes" id="UP000822688"/>
    </source>
</evidence>
<name>A0A8T0GV93_CERPU</name>
<dbReference type="Pfam" id="PF10431">
    <property type="entry name" value="ClpB_D2-small"/>
    <property type="match status" value="1"/>
</dbReference>
<evidence type="ECO:0000256" key="6">
    <source>
        <dbReference type="ARBA" id="ARBA00022840"/>
    </source>
</evidence>
<dbReference type="Pfam" id="PF00004">
    <property type="entry name" value="AAA"/>
    <property type="match status" value="1"/>
</dbReference>
<dbReference type="SUPFAM" id="SSF52540">
    <property type="entry name" value="P-loop containing nucleoside triphosphate hydrolases"/>
    <property type="match status" value="2"/>
</dbReference>
<evidence type="ECO:0000313" key="13">
    <source>
        <dbReference type="EMBL" id="KAG0562803.1"/>
    </source>
</evidence>
<dbReference type="GO" id="GO:0034605">
    <property type="term" value="P:cellular response to heat"/>
    <property type="evidence" value="ECO:0007669"/>
    <property type="project" value="TreeGrafter"/>
</dbReference>
<feature type="coiled-coil region" evidence="8">
    <location>
        <begin position="730"/>
        <end position="757"/>
    </location>
</feature>
<keyword evidence="5" id="KW-0862">Zinc</keyword>
<dbReference type="GO" id="GO:0005524">
    <property type="term" value="F:ATP binding"/>
    <property type="evidence" value="ECO:0007669"/>
    <property type="project" value="UniProtKB-KW"/>
</dbReference>
<feature type="region of interest" description="Disordered" evidence="9">
    <location>
        <begin position="1"/>
        <end position="98"/>
    </location>
</feature>
<dbReference type="InterPro" id="IPR041546">
    <property type="entry name" value="ClpA/ClpB_AAA_lid"/>
</dbReference>